<feature type="domain" description="Carboxylesterase type B" evidence="1">
    <location>
        <begin position="27"/>
        <end position="473"/>
    </location>
</feature>
<proteinExistence type="predicted"/>
<evidence type="ECO:0000259" key="1">
    <source>
        <dbReference type="Pfam" id="PF00135"/>
    </source>
</evidence>
<dbReference type="InterPro" id="IPR050309">
    <property type="entry name" value="Type-B_Carboxylest/Lipase"/>
</dbReference>
<keyword evidence="3" id="KW-1185">Reference proteome</keyword>
<dbReference type="InterPro" id="IPR002018">
    <property type="entry name" value="CarbesteraseB"/>
</dbReference>
<dbReference type="EMBL" id="ML978721">
    <property type="protein sequence ID" value="KAF2087217.1"/>
    <property type="molecule type" value="Genomic_DNA"/>
</dbReference>
<dbReference type="SUPFAM" id="SSF53474">
    <property type="entry name" value="alpha/beta-Hydrolases"/>
    <property type="match status" value="1"/>
</dbReference>
<evidence type="ECO:0000313" key="2">
    <source>
        <dbReference type="EMBL" id="KAF2087217.1"/>
    </source>
</evidence>
<dbReference type="Pfam" id="PF00135">
    <property type="entry name" value="COesterase"/>
    <property type="match status" value="1"/>
</dbReference>
<organism evidence="2 3">
    <name type="scientific">Saccharata proteae CBS 121410</name>
    <dbReference type="NCBI Taxonomy" id="1314787"/>
    <lineage>
        <taxon>Eukaryota</taxon>
        <taxon>Fungi</taxon>
        <taxon>Dikarya</taxon>
        <taxon>Ascomycota</taxon>
        <taxon>Pezizomycotina</taxon>
        <taxon>Dothideomycetes</taxon>
        <taxon>Dothideomycetes incertae sedis</taxon>
        <taxon>Botryosphaeriales</taxon>
        <taxon>Saccharataceae</taxon>
        <taxon>Saccharata</taxon>
    </lineage>
</organism>
<name>A0A9P4HUS7_9PEZI</name>
<dbReference type="PANTHER" id="PTHR11559">
    <property type="entry name" value="CARBOXYLESTERASE"/>
    <property type="match status" value="1"/>
</dbReference>
<feature type="non-terminal residue" evidence="2">
    <location>
        <position position="1"/>
    </location>
</feature>
<dbReference type="InterPro" id="IPR029058">
    <property type="entry name" value="AB_hydrolase_fold"/>
</dbReference>
<feature type="non-terminal residue" evidence="2">
    <location>
        <position position="522"/>
    </location>
</feature>
<dbReference type="AlphaFoldDB" id="A0A9P4HUS7"/>
<protein>
    <submittedName>
        <fullName evidence="2">Alpha/beta-hydrolase</fullName>
    </submittedName>
</protein>
<dbReference type="OrthoDB" id="408631at2759"/>
<reference evidence="2" key="1">
    <citation type="journal article" date="2020" name="Stud. Mycol.">
        <title>101 Dothideomycetes genomes: a test case for predicting lifestyles and emergence of pathogens.</title>
        <authorList>
            <person name="Haridas S."/>
            <person name="Albert R."/>
            <person name="Binder M."/>
            <person name="Bloem J."/>
            <person name="Labutti K."/>
            <person name="Salamov A."/>
            <person name="Andreopoulos B."/>
            <person name="Baker S."/>
            <person name="Barry K."/>
            <person name="Bills G."/>
            <person name="Bluhm B."/>
            <person name="Cannon C."/>
            <person name="Castanera R."/>
            <person name="Culley D."/>
            <person name="Daum C."/>
            <person name="Ezra D."/>
            <person name="Gonzalez J."/>
            <person name="Henrissat B."/>
            <person name="Kuo A."/>
            <person name="Liang C."/>
            <person name="Lipzen A."/>
            <person name="Lutzoni F."/>
            <person name="Magnuson J."/>
            <person name="Mondo S."/>
            <person name="Nolan M."/>
            <person name="Ohm R."/>
            <person name="Pangilinan J."/>
            <person name="Park H.-J."/>
            <person name="Ramirez L."/>
            <person name="Alfaro M."/>
            <person name="Sun H."/>
            <person name="Tritt A."/>
            <person name="Yoshinaga Y."/>
            <person name="Zwiers L.-H."/>
            <person name="Turgeon B."/>
            <person name="Goodwin S."/>
            <person name="Spatafora J."/>
            <person name="Crous P."/>
            <person name="Grigoriev I."/>
        </authorList>
    </citation>
    <scope>NUCLEOTIDE SEQUENCE</scope>
    <source>
        <strain evidence="2">CBS 121410</strain>
    </source>
</reference>
<gene>
    <name evidence="2" type="ORF">K490DRAFT_2555</name>
</gene>
<comment type="caution">
    <text evidence="2">The sequence shown here is derived from an EMBL/GenBank/DDBJ whole genome shotgun (WGS) entry which is preliminary data.</text>
</comment>
<dbReference type="Proteomes" id="UP000799776">
    <property type="component" value="Unassembled WGS sequence"/>
</dbReference>
<evidence type="ECO:0000313" key="3">
    <source>
        <dbReference type="Proteomes" id="UP000799776"/>
    </source>
</evidence>
<accession>A0A9P4HUS7</accession>
<sequence>GISFDDKSSLPLLHLPYATYRAESYHESKDYYRFKNIRFAAPPTGGNRWKKPQSPPSMTEIQDGSVGWACHQAETSKRTQPTSEDCLFLDMYVPGKAIRGEVKDLPVLDWIYSGGYVFGSKDFVLYDSGMYVEIADNNLIYVSANHRMGAFGFLTGPTVEAEATSNVGFHDQRAALQWVQDYVHLVGGNKNEVTAWGLSSGGGSIMHHLIAKHGKSDPLFHRAILNSPAYVPVYDKDMMETSFQTFASLLGCSGSGSGKGIACLRNISEAALQNASAYTSINAPSGHFGFGPGIDNEYILDLPANELRKGNYWHNLQSVMVSHGTHEGNDFTNKSDTTLLDFDTLVNTSFPNMTAATRAELYTLYPDADGEIDRIESLISRYAVTCNTRWLAEAYAGRTWGYRPSVYPGVHGEDSFWNWWRADLTLGPSFDEITLDLDLDDDKHDQFGVANTIQGFIASFARSGSPNNFLGNDSDVTRMPQTVLGDKGLNLLDLGIFEKQVVDDEDTIKGECDWWQSSAWTG</sequence>
<dbReference type="Gene3D" id="3.40.50.1820">
    <property type="entry name" value="alpha/beta hydrolase"/>
    <property type="match status" value="1"/>
</dbReference>